<reference evidence="1 2" key="1">
    <citation type="journal article" date="2012" name="PLoS Pathog.">
        <title>The genome of the obligate intracellular parasite Trachipleistophora hominis: new insights into microsporidian genome dynamics and reductive evolution.</title>
        <authorList>
            <person name="Heinz E."/>
            <person name="Williams T.A."/>
            <person name="Nakjang S."/>
            <person name="Noel C.J."/>
            <person name="Swan D.C."/>
            <person name="Goldberg A.V."/>
            <person name="Harris S.R."/>
            <person name="Weinmaier T."/>
            <person name="Markert S."/>
            <person name="Becher D."/>
            <person name="Bernhardt J."/>
            <person name="Dagan T."/>
            <person name="Hacker C."/>
            <person name="Lucocq J.M."/>
            <person name="Schweder T."/>
            <person name="Rattei T."/>
            <person name="Hall N."/>
            <person name="Hirt R.P."/>
            <person name="Embley T.M."/>
        </authorList>
    </citation>
    <scope>NUCLEOTIDE SEQUENCE [LARGE SCALE GENOMIC DNA]</scope>
</reference>
<evidence type="ECO:0000313" key="1">
    <source>
        <dbReference type="EMBL" id="ELQ75618.1"/>
    </source>
</evidence>
<dbReference type="InParanoid" id="L7JVW1"/>
<protein>
    <submittedName>
        <fullName evidence="1">Putative transposable element encoded protein</fullName>
    </submittedName>
</protein>
<proteinExistence type="predicted"/>
<gene>
    <name evidence="1" type="ORF">THOM_1429</name>
</gene>
<dbReference type="HOGENOM" id="CLU_2374265_0_0_1"/>
<keyword evidence="2" id="KW-1185">Reference proteome</keyword>
<dbReference type="Proteomes" id="UP000011185">
    <property type="component" value="Unassembled WGS sequence"/>
</dbReference>
<dbReference type="EMBL" id="JH993939">
    <property type="protein sequence ID" value="ELQ75618.1"/>
    <property type="molecule type" value="Genomic_DNA"/>
</dbReference>
<dbReference type="AlphaFoldDB" id="L7JVW1"/>
<evidence type="ECO:0000313" key="2">
    <source>
        <dbReference type="Proteomes" id="UP000011185"/>
    </source>
</evidence>
<name>L7JVW1_TRAHO</name>
<sequence>MTVRLLSVDRRALDNFWHTNLVNSALLSWKAVVVNPAIYCYRALIIKIYIRHSLCPVRYGAVAWFARENVRFVRKRGGKPHGIACEDLKDGLSTE</sequence>
<accession>L7JVW1</accession>
<organism evidence="1 2">
    <name type="scientific">Trachipleistophora hominis</name>
    <name type="common">Microsporidian parasite</name>
    <dbReference type="NCBI Taxonomy" id="72359"/>
    <lineage>
        <taxon>Eukaryota</taxon>
        <taxon>Fungi</taxon>
        <taxon>Fungi incertae sedis</taxon>
        <taxon>Microsporidia</taxon>
        <taxon>Pleistophoridae</taxon>
        <taxon>Trachipleistophora</taxon>
    </lineage>
</organism>
<dbReference type="VEuPathDB" id="MicrosporidiaDB:THOM_1429"/>